<keyword evidence="4" id="KW-1185">Reference proteome</keyword>
<feature type="chain" id="PRO_5047453212" evidence="2">
    <location>
        <begin position="21"/>
        <end position="128"/>
    </location>
</feature>
<sequence>MKHSILILSALALASGAALAKLPALSDEAKAKAAETAAKTAWSNKVADFQLCKSMDKVAAAYRDTTKKAGKDVPKPVETPACADPGAFVYAPADAKPPLEQSGAHSPAKTAAAPPSTNAPQSAAPQKK</sequence>
<dbReference type="RefSeq" id="WP_290358218.1">
    <property type="nucleotide sequence ID" value="NZ_JAUHHC010000002.1"/>
</dbReference>
<dbReference type="Proteomes" id="UP001228044">
    <property type="component" value="Unassembled WGS sequence"/>
</dbReference>
<feature type="signal peptide" evidence="2">
    <location>
        <begin position="1"/>
        <end position="20"/>
    </location>
</feature>
<evidence type="ECO:0000256" key="2">
    <source>
        <dbReference type="SAM" id="SignalP"/>
    </source>
</evidence>
<feature type="region of interest" description="Disordered" evidence="1">
    <location>
        <begin position="92"/>
        <end position="128"/>
    </location>
</feature>
<protein>
    <submittedName>
        <fullName evidence="3">Uncharacterized protein</fullName>
    </submittedName>
</protein>
<evidence type="ECO:0000256" key="1">
    <source>
        <dbReference type="SAM" id="MobiDB-lite"/>
    </source>
</evidence>
<keyword evidence="2" id="KW-0732">Signal</keyword>
<dbReference type="EMBL" id="JAUHHC010000002">
    <property type="protein sequence ID" value="MDN3919897.1"/>
    <property type="molecule type" value="Genomic_DNA"/>
</dbReference>
<proteinExistence type="predicted"/>
<evidence type="ECO:0000313" key="3">
    <source>
        <dbReference type="EMBL" id="MDN3919897.1"/>
    </source>
</evidence>
<reference evidence="3 4" key="1">
    <citation type="submission" date="2023-06" db="EMBL/GenBank/DDBJ databases">
        <title>Pelomonas sp. PFR6 16S ribosomal RNA gene Genome sequencing and assembly.</title>
        <authorList>
            <person name="Woo H."/>
        </authorList>
    </citation>
    <scope>NUCLEOTIDE SEQUENCE [LARGE SCALE GENOMIC DNA]</scope>
    <source>
        <strain evidence="3 4">PFR6</strain>
    </source>
</reference>
<evidence type="ECO:0000313" key="4">
    <source>
        <dbReference type="Proteomes" id="UP001228044"/>
    </source>
</evidence>
<feature type="compositionally biased region" description="Low complexity" evidence="1">
    <location>
        <begin position="102"/>
        <end position="128"/>
    </location>
</feature>
<gene>
    <name evidence="3" type="ORF">QWJ38_06350</name>
</gene>
<comment type="caution">
    <text evidence="3">The sequence shown here is derived from an EMBL/GenBank/DDBJ whole genome shotgun (WGS) entry which is preliminary data.</text>
</comment>
<organism evidence="3 4">
    <name type="scientific">Roseateles violae</name>
    <dbReference type="NCBI Taxonomy" id="3058042"/>
    <lineage>
        <taxon>Bacteria</taxon>
        <taxon>Pseudomonadati</taxon>
        <taxon>Pseudomonadota</taxon>
        <taxon>Betaproteobacteria</taxon>
        <taxon>Burkholderiales</taxon>
        <taxon>Sphaerotilaceae</taxon>
        <taxon>Roseateles</taxon>
    </lineage>
</organism>
<accession>A0ABT8DP23</accession>
<name>A0ABT8DP23_9BURK</name>